<evidence type="ECO:0000256" key="2">
    <source>
        <dbReference type="ARBA" id="ARBA00009023"/>
    </source>
</evidence>
<protein>
    <recommendedName>
        <fullName evidence="8">C4-dicarboxylate ABC transporter substrate-binding protein</fullName>
    </recommendedName>
</protein>
<feature type="signal peptide" evidence="5">
    <location>
        <begin position="1"/>
        <end position="21"/>
    </location>
</feature>
<evidence type="ECO:0000256" key="5">
    <source>
        <dbReference type="SAM" id="SignalP"/>
    </source>
</evidence>
<comment type="subcellular location">
    <subcellularLocation>
        <location evidence="1">Cell envelope</location>
    </subcellularLocation>
</comment>
<proteinExistence type="inferred from homology"/>
<evidence type="ECO:0000313" key="6">
    <source>
        <dbReference type="EMBL" id="ORA03096.1"/>
    </source>
</evidence>
<dbReference type="OrthoDB" id="9815946at2"/>
<accession>A0A1W9YSR3</accession>
<reference evidence="6 7" key="1">
    <citation type="submission" date="2017-02" db="EMBL/GenBank/DDBJ databases">
        <title>The new phylogeny of genus Mycobacterium.</title>
        <authorList>
            <person name="Tortoli E."/>
            <person name="Trovato A."/>
            <person name="Cirillo D.M."/>
        </authorList>
    </citation>
    <scope>NUCLEOTIDE SEQUENCE [LARGE SCALE GENOMIC DNA]</scope>
    <source>
        <strain evidence="6 7">DSM 45578</strain>
    </source>
</reference>
<dbReference type="InterPro" id="IPR004682">
    <property type="entry name" value="TRAP_DctP"/>
</dbReference>
<evidence type="ECO:0008006" key="8">
    <source>
        <dbReference type="Google" id="ProtNLM"/>
    </source>
</evidence>
<dbReference type="PANTHER" id="PTHR33376">
    <property type="match status" value="1"/>
</dbReference>
<evidence type="ECO:0000313" key="7">
    <source>
        <dbReference type="Proteomes" id="UP000192366"/>
    </source>
</evidence>
<dbReference type="PANTHER" id="PTHR33376:SF4">
    <property type="entry name" value="SIALIC ACID-BINDING PERIPLASMIC PROTEIN SIAP"/>
    <property type="match status" value="1"/>
</dbReference>
<comment type="caution">
    <text evidence="6">The sequence shown here is derived from an EMBL/GenBank/DDBJ whole genome shotgun (WGS) entry which is preliminary data.</text>
</comment>
<comment type="similarity">
    <text evidence="2">Belongs to the bacterial solute-binding protein 7 family.</text>
</comment>
<keyword evidence="7" id="KW-1185">Reference proteome</keyword>
<sequence length="334" mass="34735">MMKSLAKAVAACGAATALVLAGCANSNESSSGATTLTLAVETSAGDPLADMLLAFADEVENELGDSVELTVQTGGAIGDEEAVLQGLRAGAIDVAAVSGSVANLDPNFTIMDMPFLFTDRDTVVEFLDGPFGDELSESLVGSVGARVIGFGENGFRQITNNVRPINTSADLAGLKIRVPGNPARVALFEALGAAPTQIDIGEAYLALDQGVLDGQENPLKVIDAFSFYEKQRYLSLTSHIYSPVYLTVNEDTWQGLAPEIQQGLQTAAAAAAATSRSAGAAADEQLLSKFEAAGVQVNEADVNQLSEAVTGVRDEIAAEIPGDFADRVLAEYRQ</sequence>
<organism evidence="6 7">
    <name type="scientific">Mycolicibacterium bacteremicum</name>
    <name type="common">Mycobacterium bacteremicum</name>
    <dbReference type="NCBI Taxonomy" id="564198"/>
    <lineage>
        <taxon>Bacteria</taxon>
        <taxon>Bacillati</taxon>
        <taxon>Actinomycetota</taxon>
        <taxon>Actinomycetes</taxon>
        <taxon>Mycobacteriales</taxon>
        <taxon>Mycobacteriaceae</taxon>
        <taxon>Mycolicibacterium</taxon>
    </lineage>
</organism>
<evidence type="ECO:0000256" key="1">
    <source>
        <dbReference type="ARBA" id="ARBA00004196"/>
    </source>
</evidence>
<dbReference type="CDD" id="cd13603">
    <property type="entry name" value="PBP2_TRAP_Siap_TeaA_like"/>
    <property type="match status" value="1"/>
</dbReference>
<evidence type="ECO:0000256" key="4">
    <source>
        <dbReference type="ARBA" id="ARBA00022729"/>
    </source>
</evidence>
<dbReference type="NCBIfam" id="NF037995">
    <property type="entry name" value="TRAP_S1"/>
    <property type="match status" value="1"/>
</dbReference>
<dbReference type="GO" id="GO:0055085">
    <property type="term" value="P:transmembrane transport"/>
    <property type="evidence" value="ECO:0007669"/>
    <property type="project" value="InterPro"/>
</dbReference>
<keyword evidence="4 5" id="KW-0732">Signal</keyword>
<dbReference type="GO" id="GO:0030288">
    <property type="term" value="C:outer membrane-bounded periplasmic space"/>
    <property type="evidence" value="ECO:0007669"/>
    <property type="project" value="InterPro"/>
</dbReference>
<dbReference type="Gene3D" id="3.40.190.170">
    <property type="entry name" value="Bacterial extracellular solute-binding protein, family 7"/>
    <property type="match status" value="1"/>
</dbReference>
<evidence type="ECO:0000256" key="3">
    <source>
        <dbReference type="ARBA" id="ARBA00022448"/>
    </source>
</evidence>
<dbReference type="InterPro" id="IPR038404">
    <property type="entry name" value="TRAP_DctP_sf"/>
</dbReference>
<dbReference type="InterPro" id="IPR018389">
    <property type="entry name" value="DctP_fam"/>
</dbReference>
<feature type="chain" id="PRO_5039255197" description="C4-dicarboxylate ABC transporter substrate-binding protein" evidence="5">
    <location>
        <begin position="22"/>
        <end position="334"/>
    </location>
</feature>
<dbReference type="Proteomes" id="UP000192366">
    <property type="component" value="Unassembled WGS sequence"/>
</dbReference>
<dbReference type="NCBIfam" id="TIGR00787">
    <property type="entry name" value="dctP"/>
    <property type="match status" value="1"/>
</dbReference>
<dbReference type="PROSITE" id="PS51257">
    <property type="entry name" value="PROKAR_LIPOPROTEIN"/>
    <property type="match status" value="1"/>
</dbReference>
<dbReference type="Pfam" id="PF03480">
    <property type="entry name" value="DctP"/>
    <property type="match status" value="1"/>
</dbReference>
<dbReference type="EMBL" id="MVHJ01000020">
    <property type="protein sequence ID" value="ORA03096.1"/>
    <property type="molecule type" value="Genomic_DNA"/>
</dbReference>
<keyword evidence="3" id="KW-0813">Transport</keyword>
<name>A0A1W9YSR3_MYCBA</name>
<gene>
    <name evidence="6" type="ORF">BST17_20300</name>
</gene>
<dbReference type="STRING" id="564198.BST17_20300"/>
<dbReference type="PIRSF" id="PIRSF006470">
    <property type="entry name" value="DctB"/>
    <property type="match status" value="1"/>
</dbReference>
<dbReference type="AlphaFoldDB" id="A0A1W9YSR3"/>